<accession>A0A443SSW3</accession>
<evidence type="ECO:0000256" key="6">
    <source>
        <dbReference type="ARBA" id="ARBA00022990"/>
    </source>
</evidence>
<comment type="catalytic activity">
    <reaction evidence="7">
        <text>guanosine(18) in tRNA + S-adenosyl-L-methionine = 2'-O-methylguanosine(18) in tRNA + S-adenosyl-L-homocysteine + H(+)</text>
        <dbReference type="Rhea" id="RHEA:20077"/>
        <dbReference type="Rhea" id="RHEA-COMP:10190"/>
        <dbReference type="Rhea" id="RHEA-COMP:10192"/>
        <dbReference type="ChEBI" id="CHEBI:15378"/>
        <dbReference type="ChEBI" id="CHEBI:57856"/>
        <dbReference type="ChEBI" id="CHEBI:59789"/>
        <dbReference type="ChEBI" id="CHEBI:74269"/>
        <dbReference type="ChEBI" id="CHEBI:74445"/>
        <dbReference type="EC" id="2.1.1.34"/>
    </reaction>
    <physiologicalReaction direction="left-to-right" evidence="7">
        <dbReference type="Rhea" id="RHEA:20078"/>
    </physiologicalReaction>
</comment>
<dbReference type="GO" id="GO:0003723">
    <property type="term" value="F:RNA binding"/>
    <property type="evidence" value="ECO:0007669"/>
    <property type="project" value="UniProtKB-KW"/>
</dbReference>
<dbReference type="Gene3D" id="3.40.1280.10">
    <property type="match status" value="1"/>
</dbReference>
<keyword evidence="3" id="KW-0808">Transferase</keyword>
<dbReference type="SUPFAM" id="SSF75217">
    <property type="entry name" value="alpha/beta knot"/>
    <property type="match status" value="1"/>
</dbReference>
<evidence type="ECO:0000259" key="12">
    <source>
        <dbReference type="Pfam" id="PF00588"/>
    </source>
</evidence>
<organism evidence="13 14">
    <name type="scientific">Leptotrombidium deliense</name>
    <dbReference type="NCBI Taxonomy" id="299467"/>
    <lineage>
        <taxon>Eukaryota</taxon>
        <taxon>Metazoa</taxon>
        <taxon>Ecdysozoa</taxon>
        <taxon>Arthropoda</taxon>
        <taxon>Chelicerata</taxon>
        <taxon>Arachnida</taxon>
        <taxon>Acari</taxon>
        <taxon>Acariformes</taxon>
        <taxon>Trombidiformes</taxon>
        <taxon>Prostigmata</taxon>
        <taxon>Anystina</taxon>
        <taxon>Parasitengona</taxon>
        <taxon>Trombiculoidea</taxon>
        <taxon>Trombiculidae</taxon>
        <taxon>Leptotrombidium</taxon>
    </lineage>
</organism>
<keyword evidence="6" id="KW-0007">Acetylation</keyword>
<dbReference type="STRING" id="299467.A0A443SSW3"/>
<dbReference type="Pfam" id="PF00588">
    <property type="entry name" value="SpoU_methylase"/>
    <property type="match status" value="1"/>
</dbReference>
<reference evidence="13 14" key="1">
    <citation type="journal article" date="2018" name="Gigascience">
        <title>Genomes of trombidid mites reveal novel predicted allergens and laterally-transferred genes associated with secondary metabolism.</title>
        <authorList>
            <person name="Dong X."/>
            <person name="Chaisiri K."/>
            <person name="Xia D."/>
            <person name="Armstrong S.D."/>
            <person name="Fang Y."/>
            <person name="Donnelly M.J."/>
            <person name="Kadowaki T."/>
            <person name="McGarry J.W."/>
            <person name="Darby A.C."/>
            <person name="Makepeace B.L."/>
        </authorList>
    </citation>
    <scope>NUCLEOTIDE SEQUENCE [LARGE SCALE GENOMIC DNA]</scope>
    <source>
        <strain evidence="13">UoL-UT</strain>
    </source>
</reference>
<dbReference type="InterPro" id="IPR045330">
    <property type="entry name" value="TRM3/TARBP1"/>
</dbReference>
<keyword evidence="14" id="KW-1185">Reference proteome</keyword>
<evidence type="ECO:0000256" key="7">
    <source>
        <dbReference type="ARBA" id="ARBA00093266"/>
    </source>
</evidence>
<dbReference type="EMBL" id="NCKV01000438">
    <property type="protein sequence ID" value="RWS30618.1"/>
    <property type="molecule type" value="Genomic_DNA"/>
</dbReference>
<evidence type="ECO:0000256" key="8">
    <source>
        <dbReference type="ARBA" id="ARBA00093361"/>
    </source>
</evidence>
<dbReference type="CDD" id="cd18091">
    <property type="entry name" value="SpoU-like_TRM3-like"/>
    <property type="match status" value="1"/>
</dbReference>
<dbReference type="InterPro" id="IPR029028">
    <property type="entry name" value="Alpha/beta_knot_MTases"/>
</dbReference>
<comment type="similarity">
    <text evidence="1">Belongs to the class IV-like SAM-binding methyltransferase superfamily. RNA methyltransferase TrmH family.</text>
</comment>
<evidence type="ECO:0000256" key="1">
    <source>
        <dbReference type="ARBA" id="ARBA00007228"/>
    </source>
</evidence>
<sequence>MRNDWFYSAFDPENDLTLEFVLHYLPKLTHCCEEDVIPLKLIHSSNFSAAINVSNEKSKLKGAARSALREKFVEETKSDVFVENGKEVFQKKYSVSEMCFRANSEANEEGLIVCATLLDRAPNLGGLCRTCEVFGVRKLVIGNASVLDDKDFVQLSVSSQKWVSIEEVKKNELSSYLTSMRRDHGYTLIAVEQTTGSKSMNQYQFPRKSLIILGNEKEGLPVEYLHQVNECVEIPQSGLIRSLNVHVTGAIIIWEYYKQMMERYDLY</sequence>
<protein>
    <recommendedName>
        <fullName evidence="10">tRNA (guanosine(18)-2'-O)-methyltransferase TARBP1</fullName>
        <ecNumber evidence="9">2.1.1.34</ecNumber>
    </recommendedName>
    <alternativeName>
        <fullName evidence="11">TAR RNA-binding protein 1</fullName>
    </alternativeName>
</protein>
<dbReference type="VEuPathDB" id="VectorBase:LDEU001422"/>
<evidence type="ECO:0000256" key="4">
    <source>
        <dbReference type="ARBA" id="ARBA00022691"/>
    </source>
</evidence>
<evidence type="ECO:0000256" key="5">
    <source>
        <dbReference type="ARBA" id="ARBA00022884"/>
    </source>
</evidence>
<evidence type="ECO:0000313" key="13">
    <source>
        <dbReference type="EMBL" id="RWS30618.1"/>
    </source>
</evidence>
<dbReference type="InterPro" id="IPR044748">
    <property type="entry name" value="Trm3/TARBP1_C"/>
</dbReference>
<feature type="domain" description="tRNA/rRNA methyltransferase SpoU type" evidence="12">
    <location>
        <begin position="111"/>
        <end position="253"/>
    </location>
</feature>
<evidence type="ECO:0000256" key="9">
    <source>
        <dbReference type="ARBA" id="ARBA00093594"/>
    </source>
</evidence>
<dbReference type="FunFam" id="3.40.1280.10:FF:000010">
    <property type="entry name" value="probable methyltransferase TARBP1"/>
    <property type="match status" value="1"/>
</dbReference>
<proteinExistence type="inferred from homology"/>
<keyword evidence="5" id="KW-0694">RNA-binding</keyword>
<dbReference type="AlphaFoldDB" id="A0A443SSW3"/>
<dbReference type="InterPro" id="IPR029026">
    <property type="entry name" value="tRNA_m1G_MTases_N"/>
</dbReference>
<dbReference type="PANTHER" id="PTHR12029">
    <property type="entry name" value="RNA METHYLTRANSFERASE"/>
    <property type="match status" value="1"/>
</dbReference>
<keyword evidence="2" id="KW-0489">Methyltransferase</keyword>
<gene>
    <name evidence="13" type="ORF">B4U80_03549</name>
</gene>
<evidence type="ECO:0000256" key="10">
    <source>
        <dbReference type="ARBA" id="ARBA00093636"/>
    </source>
</evidence>
<dbReference type="PANTHER" id="PTHR12029:SF11">
    <property type="entry name" value="METHYLTRANSFERASE TARBP1-RELATED"/>
    <property type="match status" value="1"/>
</dbReference>
<dbReference type="GO" id="GO:0141100">
    <property type="term" value="F:tRNA (guanine(18)-2'-O)-methyltransferase activity"/>
    <property type="evidence" value="ECO:0007669"/>
    <property type="project" value="UniProtKB-EC"/>
</dbReference>
<evidence type="ECO:0000256" key="11">
    <source>
        <dbReference type="ARBA" id="ARBA00093656"/>
    </source>
</evidence>
<dbReference type="Proteomes" id="UP000288716">
    <property type="component" value="Unassembled WGS sequence"/>
</dbReference>
<dbReference type="EC" id="2.1.1.34" evidence="9"/>
<dbReference type="OrthoDB" id="241340at2759"/>
<comment type="function">
    <text evidence="8">S-adenosyl-L-methionine-dependent 2'-O-ribose methyltransferase that catalyzes the formation of 2'-O-methylguanosine at position 18 (Gm18) in a subset of tRNA. Selectively mediates Gm18 methylation of tRNAGln-TTG/CTG and tRNASer-TGA/GCT. Gm18 modification can enhance the stability of modified tRNAs.</text>
</comment>
<evidence type="ECO:0000313" key="14">
    <source>
        <dbReference type="Proteomes" id="UP000288716"/>
    </source>
</evidence>
<evidence type="ECO:0000256" key="3">
    <source>
        <dbReference type="ARBA" id="ARBA00022679"/>
    </source>
</evidence>
<keyword evidence="4" id="KW-0949">S-adenosyl-L-methionine</keyword>
<name>A0A443SSW3_9ACAR</name>
<dbReference type="GO" id="GO:0030488">
    <property type="term" value="P:tRNA methylation"/>
    <property type="evidence" value="ECO:0007669"/>
    <property type="project" value="InterPro"/>
</dbReference>
<comment type="caution">
    <text evidence="13">The sequence shown here is derived from an EMBL/GenBank/DDBJ whole genome shotgun (WGS) entry which is preliminary data.</text>
</comment>
<dbReference type="InterPro" id="IPR001537">
    <property type="entry name" value="SpoU_MeTrfase"/>
</dbReference>
<evidence type="ECO:0000256" key="2">
    <source>
        <dbReference type="ARBA" id="ARBA00022603"/>
    </source>
</evidence>